<reference evidence="3 4" key="1">
    <citation type="submission" date="2022-09" db="EMBL/GenBank/DDBJ databases">
        <authorList>
            <person name="Palmer J.M."/>
        </authorList>
    </citation>
    <scope>NUCLEOTIDE SEQUENCE [LARGE SCALE GENOMIC DNA]</scope>
    <source>
        <strain evidence="3 4">DSM 7382</strain>
    </source>
</reference>
<sequence>MAQRRLTQLLRELSRSPAQIGTLKLGDVSFPVHESLSPSRLPHSGETCLEPEDTVNANNLYFMLQKYILGQDVFLLSQPGPYARRLAMTFCSITNLEYEYIALHRDVGETELKQGRELRQGGNLVYVDSAAVKAAKYGRILIIEGIEKAERGIMPLLNNLLENREMNLDDGTHIMHPQRFALLDPAEIQEGKRFIPAHKNFRVFAIAAPVPPYTGYPIDPPFRSRFQARFVDPVGSMLSLQSPSAATDALDSPFYQQFRDIILATQYASEAHHQVNSAAKSSLSSFPQTALVKLKSLLAAFPPPSSLSPALLARLTLTLHPALIYAPFVAWAALSRQMEDVGLGALGSPSLGDSDHLGYLGYRIVRIERLSENKAGLHFESVEGKRSVSLETPAGPREFLPFPFKQDSLHFFPTDRFMGLLTCMLQAHAVGWDISYVPPALSCTASCSTSTLVKTFGSLLGYEVETVHMYKELGGRELVMRRRVSDDGTTTWEPSPLIEGAWNGRLVHLAGVDVLGSTAGAISRLIQDREYELWEGKRMVAHANNDELESGELSVAHPSFRIIATASKSQPLKDWLSDEHANMFLPVPSQPMSTEEEATLLKQAGCPDHFSKTLLAFAEKYRASMTSDVVQKNRKLGTRALLRLARRLARFPQDSDLRFLLSQAILAEFLPRTETMNLDIIFEDCGLKERTPAFNPSPIVQDGHLVFPSPSDPLNETIESVSIPLFDVNQDAEGAASRIPHMEHFYDNSLQTGLMRDLAIDLEVLGEHLVLLGNQGVGKNKIIDRLCQLLRRPQEYIQLHRDTTVNQLMFQTSLEGGVIKYTDSPLLRAIKIGRIIVVDEADKAAEHVVAIFRSLAGQGELTLADGRRVQRQKERDNDVVVHPNFRLILLANRPGYPFLGNHFLQVLGDNFSCHAVTNPDMLSERRLLAQMAPELSQDMILRLVAAFHDLRHAYESGRLTYPYSLRELINLVKHIKAFPNDPLESVIRNVFDFDIYKPETITILADILDHHGLVVKNLGLDAAREATKKKVLDMKFEPTGDTKLDKPKFGKEDPDNEPHSGGNTWAGGTGGRDTAGLGGRGGYMRLYKGHDIKQISDELKNDVPDHVKEQAREMARQELARRLEDLNMTAGEAKGYGALLDAVQAHIARLHDLFEHLSAKEEERVWVKRQTDGELDDTRLTEGLTGESTVYKRRGMAKPEIGRPQIKPKRIRFLFDISASMYRFQYDGRLTRSKETAVMLMETFDKLTRKDKYVWDIYGHSGDSPTIPLVEADHPPAEIHERWKVVEKMEMVTQYTFAGDYTVEAIDKAVSDVAKFDADDWFVIAITDANFGRYNITAQELKTVMTRNPKVNTALICIGEGAEASWIPKQLPGKGFRVSNTADIPAVLRSILSTMVDR</sequence>
<dbReference type="GO" id="GO:0016887">
    <property type="term" value="F:ATP hydrolysis activity"/>
    <property type="evidence" value="ECO:0007669"/>
    <property type="project" value="InterPro"/>
</dbReference>
<dbReference type="GO" id="GO:0005524">
    <property type="term" value="F:ATP binding"/>
    <property type="evidence" value="ECO:0007669"/>
    <property type="project" value="InterPro"/>
</dbReference>
<evidence type="ECO:0000256" key="1">
    <source>
        <dbReference type="SAM" id="MobiDB-lite"/>
    </source>
</evidence>
<dbReference type="GO" id="GO:0005737">
    <property type="term" value="C:cytoplasm"/>
    <property type="evidence" value="ECO:0007669"/>
    <property type="project" value="TreeGrafter"/>
</dbReference>
<dbReference type="PANTHER" id="PTHR21610">
    <property type="entry name" value="VON WILLEBRAND FACTOR A DOMAIN-CONTAINING PROTEIN 8"/>
    <property type="match status" value="1"/>
</dbReference>
<dbReference type="InterPro" id="IPR036465">
    <property type="entry name" value="vWFA_dom_sf"/>
</dbReference>
<name>A0AAW0FM15_9APHY</name>
<feature type="compositionally biased region" description="Basic and acidic residues" evidence="1">
    <location>
        <begin position="1038"/>
        <end position="1058"/>
    </location>
</feature>
<dbReference type="Pfam" id="PF07728">
    <property type="entry name" value="AAA_5"/>
    <property type="match status" value="3"/>
</dbReference>
<protein>
    <recommendedName>
        <fullName evidence="2">ATPase dynein-related AAA domain-containing protein</fullName>
    </recommendedName>
</protein>
<feature type="domain" description="ATPase dynein-related AAA" evidence="2">
    <location>
        <begin position="450"/>
        <end position="570"/>
    </location>
</feature>
<dbReference type="InterPro" id="IPR027417">
    <property type="entry name" value="P-loop_NTPase"/>
</dbReference>
<accession>A0AAW0FM15</accession>
<feature type="domain" description="ATPase dynein-related AAA" evidence="2">
    <location>
        <begin position="768"/>
        <end position="907"/>
    </location>
</feature>
<proteinExistence type="predicted"/>
<dbReference type="InterPro" id="IPR011704">
    <property type="entry name" value="ATPase_dyneun-rel_AAA"/>
</dbReference>
<evidence type="ECO:0000259" key="2">
    <source>
        <dbReference type="Pfam" id="PF07728"/>
    </source>
</evidence>
<feature type="region of interest" description="Disordered" evidence="1">
    <location>
        <begin position="1038"/>
        <end position="1074"/>
    </location>
</feature>
<dbReference type="Gene3D" id="3.40.50.300">
    <property type="entry name" value="P-loop containing nucleotide triphosphate hydrolases"/>
    <property type="match status" value="2"/>
</dbReference>
<evidence type="ECO:0000313" key="3">
    <source>
        <dbReference type="EMBL" id="KAK7682673.1"/>
    </source>
</evidence>
<keyword evidence="4" id="KW-1185">Reference proteome</keyword>
<organism evidence="3 4">
    <name type="scientific">Cerrena zonata</name>
    <dbReference type="NCBI Taxonomy" id="2478898"/>
    <lineage>
        <taxon>Eukaryota</taxon>
        <taxon>Fungi</taxon>
        <taxon>Dikarya</taxon>
        <taxon>Basidiomycota</taxon>
        <taxon>Agaricomycotina</taxon>
        <taxon>Agaricomycetes</taxon>
        <taxon>Polyporales</taxon>
        <taxon>Cerrenaceae</taxon>
        <taxon>Cerrena</taxon>
    </lineage>
</organism>
<comment type="caution">
    <text evidence="3">The sequence shown here is derived from an EMBL/GenBank/DDBJ whole genome shotgun (WGS) entry which is preliminary data.</text>
</comment>
<dbReference type="SUPFAM" id="SSF52540">
    <property type="entry name" value="P-loop containing nucleoside triphosphate hydrolases"/>
    <property type="match status" value="2"/>
</dbReference>
<dbReference type="EMBL" id="JASBNA010000034">
    <property type="protein sequence ID" value="KAK7682673.1"/>
    <property type="molecule type" value="Genomic_DNA"/>
</dbReference>
<dbReference type="SUPFAM" id="SSF53300">
    <property type="entry name" value="vWA-like"/>
    <property type="match status" value="1"/>
</dbReference>
<evidence type="ECO:0000313" key="4">
    <source>
        <dbReference type="Proteomes" id="UP001385951"/>
    </source>
</evidence>
<dbReference type="PANTHER" id="PTHR21610:SF9">
    <property type="entry name" value="VON WILLEBRAND FACTOR A DOMAIN-CONTAINING PROTEIN 8"/>
    <property type="match status" value="1"/>
</dbReference>
<dbReference type="InterPro" id="IPR039891">
    <property type="entry name" value="VWA8"/>
</dbReference>
<feature type="domain" description="ATPase dynein-related AAA" evidence="2">
    <location>
        <begin position="72"/>
        <end position="226"/>
    </location>
</feature>
<dbReference type="Proteomes" id="UP001385951">
    <property type="component" value="Unassembled WGS sequence"/>
</dbReference>
<gene>
    <name evidence="3" type="ORF">QCA50_014056</name>
</gene>
<feature type="compositionally biased region" description="Gly residues" evidence="1">
    <location>
        <begin position="1064"/>
        <end position="1074"/>
    </location>
</feature>